<proteinExistence type="predicted"/>
<keyword evidence="2" id="KW-1185">Reference proteome</keyword>
<dbReference type="EMBL" id="BSFQ01000027">
    <property type="protein sequence ID" value="GLL14032.1"/>
    <property type="molecule type" value="Genomic_DNA"/>
</dbReference>
<protein>
    <submittedName>
        <fullName evidence="1">Uncharacterized protein</fullName>
    </submittedName>
</protein>
<dbReference type="RefSeq" id="WP_037051331.1">
    <property type="nucleotide sequence ID" value="NZ_BAAAUZ010000064.1"/>
</dbReference>
<dbReference type="AlphaFoldDB" id="A0A9W6L6L2"/>
<dbReference type="Proteomes" id="UP001143463">
    <property type="component" value="Unassembled WGS sequence"/>
</dbReference>
<reference evidence="1" key="2">
    <citation type="submission" date="2023-01" db="EMBL/GenBank/DDBJ databases">
        <authorList>
            <person name="Sun Q."/>
            <person name="Evtushenko L."/>
        </authorList>
    </citation>
    <scope>NUCLEOTIDE SEQUENCE</scope>
    <source>
        <strain evidence="1">VKM Ac-1069</strain>
    </source>
</reference>
<name>A0A9W6L6L2_9PSEU</name>
<evidence type="ECO:0000313" key="2">
    <source>
        <dbReference type="Proteomes" id="UP001143463"/>
    </source>
</evidence>
<evidence type="ECO:0000313" key="1">
    <source>
        <dbReference type="EMBL" id="GLL14032.1"/>
    </source>
</evidence>
<comment type="caution">
    <text evidence="1">The sequence shown here is derived from an EMBL/GenBank/DDBJ whole genome shotgun (WGS) entry which is preliminary data.</text>
</comment>
<accession>A0A9W6L6L2</accession>
<organism evidence="1 2">
    <name type="scientific">Pseudonocardia halophobica</name>
    <dbReference type="NCBI Taxonomy" id="29401"/>
    <lineage>
        <taxon>Bacteria</taxon>
        <taxon>Bacillati</taxon>
        <taxon>Actinomycetota</taxon>
        <taxon>Actinomycetes</taxon>
        <taxon>Pseudonocardiales</taxon>
        <taxon>Pseudonocardiaceae</taxon>
        <taxon>Pseudonocardia</taxon>
    </lineage>
</organism>
<sequence length="221" mass="24925">MTSKYEEEFLAQKDDLHALLEVTTNPLHRKILKNYRRHSLLEISGRLDECIAPDMIVEHPVYKFFEGGEAMILDGMEAVRGFYDALKSTSSMVQWTGKSKIAVADWGFAGEIQFNQFVPGSLLREGGFADMAEAAAAAESDAAPAARTATEGSEQYDHDAVYLVRRKFAYVWPYASDGRLAGEQLYEDTSERTIIKVEPEDVITLERARELLEPMLETHWP</sequence>
<gene>
    <name evidence="1" type="ORF">GCM10017577_51770</name>
</gene>
<reference evidence="1" key="1">
    <citation type="journal article" date="2014" name="Int. J. Syst. Evol. Microbiol.">
        <title>Complete genome sequence of Corynebacterium casei LMG S-19264T (=DSM 44701T), isolated from a smear-ripened cheese.</title>
        <authorList>
            <consortium name="US DOE Joint Genome Institute (JGI-PGF)"/>
            <person name="Walter F."/>
            <person name="Albersmeier A."/>
            <person name="Kalinowski J."/>
            <person name="Ruckert C."/>
        </authorList>
    </citation>
    <scope>NUCLEOTIDE SEQUENCE</scope>
    <source>
        <strain evidence="1">VKM Ac-1069</strain>
    </source>
</reference>